<keyword evidence="2" id="KW-1185">Reference proteome</keyword>
<evidence type="ECO:0000313" key="1">
    <source>
        <dbReference type="EMBL" id="GCC45390.1"/>
    </source>
</evidence>
<comment type="caution">
    <text evidence="1">The sequence shown here is derived from an EMBL/GenBank/DDBJ whole genome shotgun (WGS) entry which is preliminary data.</text>
</comment>
<dbReference type="Proteomes" id="UP000287033">
    <property type="component" value="Unassembled WGS sequence"/>
</dbReference>
<evidence type="ECO:0000313" key="2">
    <source>
        <dbReference type="Proteomes" id="UP000287033"/>
    </source>
</evidence>
<dbReference type="EMBL" id="BEZZ01152114">
    <property type="protein sequence ID" value="GCC45390.1"/>
    <property type="molecule type" value="Genomic_DNA"/>
</dbReference>
<dbReference type="AlphaFoldDB" id="A0A401TRT7"/>
<feature type="non-terminal residue" evidence="1">
    <location>
        <position position="1"/>
    </location>
</feature>
<gene>
    <name evidence="1" type="ORF">chiPu_0029249</name>
</gene>
<organism evidence="1 2">
    <name type="scientific">Chiloscyllium punctatum</name>
    <name type="common">Brownbanded bambooshark</name>
    <name type="synonym">Hemiscyllium punctatum</name>
    <dbReference type="NCBI Taxonomy" id="137246"/>
    <lineage>
        <taxon>Eukaryota</taxon>
        <taxon>Metazoa</taxon>
        <taxon>Chordata</taxon>
        <taxon>Craniata</taxon>
        <taxon>Vertebrata</taxon>
        <taxon>Chondrichthyes</taxon>
        <taxon>Elasmobranchii</taxon>
        <taxon>Galeomorphii</taxon>
        <taxon>Galeoidea</taxon>
        <taxon>Orectolobiformes</taxon>
        <taxon>Hemiscylliidae</taxon>
        <taxon>Chiloscyllium</taxon>
    </lineage>
</organism>
<reference evidence="1 2" key="1">
    <citation type="journal article" date="2018" name="Nat. Ecol. Evol.">
        <title>Shark genomes provide insights into elasmobranch evolution and the origin of vertebrates.</title>
        <authorList>
            <person name="Hara Y"/>
            <person name="Yamaguchi K"/>
            <person name="Onimaru K"/>
            <person name="Kadota M"/>
            <person name="Koyanagi M"/>
            <person name="Keeley SD"/>
            <person name="Tatsumi K"/>
            <person name="Tanaka K"/>
            <person name="Motone F"/>
            <person name="Kageyama Y"/>
            <person name="Nozu R"/>
            <person name="Adachi N"/>
            <person name="Nishimura O"/>
            <person name="Nakagawa R"/>
            <person name="Tanegashima C"/>
            <person name="Kiyatake I"/>
            <person name="Matsumoto R"/>
            <person name="Murakumo K"/>
            <person name="Nishida K"/>
            <person name="Terakita A"/>
            <person name="Kuratani S"/>
            <person name="Sato K"/>
            <person name="Hyodo S Kuraku.S."/>
        </authorList>
    </citation>
    <scope>NUCLEOTIDE SEQUENCE [LARGE SCALE GENOMIC DNA]</scope>
</reference>
<name>A0A401TRT7_CHIPU</name>
<sequence>IELERVVDAQHVAGADLGHHVGRDQHHDLVEALLGGDLLRHGFAEPSQQDAWASRRAPHVLQSLPARPAQRAGRPLARNSSKTTILVIRCRRTRQFPPIRDHQTVPQFATAYLTGRIANRGSLCQAKRLPVANNVCVSPMLRPLREILTPG</sequence>
<protein>
    <submittedName>
        <fullName evidence="1">Uncharacterized protein</fullName>
    </submittedName>
</protein>
<proteinExistence type="predicted"/>
<accession>A0A401TRT7</accession>